<dbReference type="Proteomes" id="UP001500305">
    <property type="component" value="Unassembled WGS sequence"/>
</dbReference>
<sequence length="75" mass="8547">MWVPRAQEVATRHGIRVEPFFMRPSGEQLETLAALVDTGAVRPFIDRAYDLDETVDALRHSASKRARRKIVVRVS</sequence>
<dbReference type="Gene3D" id="3.90.180.10">
    <property type="entry name" value="Medium-chain alcohol dehydrogenases, catalytic domain"/>
    <property type="match status" value="1"/>
</dbReference>
<gene>
    <name evidence="1" type="ORF">GCM10010430_41730</name>
</gene>
<protein>
    <submittedName>
        <fullName evidence="1">Uncharacterized protein</fullName>
    </submittedName>
</protein>
<dbReference type="Pfam" id="PF13602">
    <property type="entry name" value="ADH_zinc_N_2"/>
    <property type="match status" value="1"/>
</dbReference>
<comment type="caution">
    <text evidence="1">The sequence shown here is derived from an EMBL/GenBank/DDBJ whole genome shotgun (WGS) entry which is preliminary data.</text>
</comment>
<organism evidence="1 2">
    <name type="scientific">Kitasatospora cystarginea</name>
    <dbReference type="NCBI Taxonomy" id="58350"/>
    <lineage>
        <taxon>Bacteria</taxon>
        <taxon>Bacillati</taxon>
        <taxon>Actinomycetota</taxon>
        <taxon>Actinomycetes</taxon>
        <taxon>Kitasatosporales</taxon>
        <taxon>Streptomycetaceae</taxon>
        <taxon>Kitasatospora</taxon>
    </lineage>
</organism>
<proteinExistence type="predicted"/>
<dbReference type="EMBL" id="BAAATR010000018">
    <property type="protein sequence ID" value="GAA2253637.1"/>
    <property type="molecule type" value="Genomic_DNA"/>
</dbReference>
<keyword evidence="2" id="KW-1185">Reference proteome</keyword>
<evidence type="ECO:0000313" key="1">
    <source>
        <dbReference type="EMBL" id="GAA2253637.1"/>
    </source>
</evidence>
<reference evidence="1 2" key="1">
    <citation type="journal article" date="2019" name="Int. J. Syst. Evol. Microbiol.">
        <title>The Global Catalogue of Microorganisms (GCM) 10K type strain sequencing project: providing services to taxonomists for standard genome sequencing and annotation.</title>
        <authorList>
            <consortium name="The Broad Institute Genomics Platform"/>
            <consortium name="The Broad Institute Genome Sequencing Center for Infectious Disease"/>
            <person name="Wu L."/>
            <person name="Ma J."/>
        </authorList>
    </citation>
    <scope>NUCLEOTIDE SEQUENCE [LARGE SCALE GENOMIC DNA]</scope>
    <source>
        <strain evidence="1 2">JCM 7356</strain>
    </source>
</reference>
<dbReference type="Gene3D" id="3.40.50.720">
    <property type="entry name" value="NAD(P)-binding Rossmann-like Domain"/>
    <property type="match status" value="1"/>
</dbReference>
<accession>A0ABN3EC34</accession>
<evidence type="ECO:0000313" key="2">
    <source>
        <dbReference type="Proteomes" id="UP001500305"/>
    </source>
</evidence>
<name>A0ABN3EC34_9ACTN</name>